<dbReference type="Proteomes" id="UP001162164">
    <property type="component" value="Unassembled WGS sequence"/>
</dbReference>
<organism evidence="2 3">
    <name type="scientific">Molorchus minor</name>
    <dbReference type="NCBI Taxonomy" id="1323400"/>
    <lineage>
        <taxon>Eukaryota</taxon>
        <taxon>Metazoa</taxon>
        <taxon>Ecdysozoa</taxon>
        <taxon>Arthropoda</taxon>
        <taxon>Hexapoda</taxon>
        <taxon>Insecta</taxon>
        <taxon>Pterygota</taxon>
        <taxon>Neoptera</taxon>
        <taxon>Endopterygota</taxon>
        <taxon>Coleoptera</taxon>
        <taxon>Polyphaga</taxon>
        <taxon>Cucujiformia</taxon>
        <taxon>Chrysomeloidea</taxon>
        <taxon>Cerambycidae</taxon>
        <taxon>Lamiinae</taxon>
        <taxon>Monochamini</taxon>
        <taxon>Molorchus</taxon>
    </lineage>
</organism>
<protein>
    <recommendedName>
        <fullName evidence="1">DUF5641 domain-containing protein</fullName>
    </recommendedName>
</protein>
<accession>A0ABQ9JHV2</accession>
<proteinExistence type="predicted"/>
<dbReference type="Pfam" id="PF18701">
    <property type="entry name" value="DUF5641"/>
    <property type="match status" value="1"/>
</dbReference>
<dbReference type="InterPro" id="IPR040676">
    <property type="entry name" value="DUF5641"/>
</dbReference>
<name>A0ABQ9JHV2_9CUCU</name>
<feature type="domain" description="DUF5641" evidence="1">
    <location>
        <begin position="1"/>
        <end position="62"/>
    </location>
</feature>
<gene>
    <name evidence="2" type="ORF">NQ317_010246</name>
</gene>
<evidence type="ECO:0000313" key="2">
    <source>
        <dbReference type="EMBL" id="KAJ8977625.1"/>
    </source>
</evidence>
<sequence length="443" mass="49185">MVQAFWTRWSKEYIANELLKPDVLVIIKEDHLPPCKWALGRVLQLHPGADGITRVITVKTHSVTPEGAPSDIGSTALNFGLPRSAFEGIEDRWAKASQEELVCPVHPNLLGRENSGNNVSFSLPPREPQGVPGALGIRDSIPPELLGATSLAFSEPTTVTMLQNPPTALLNNANDSTESVNKADNNVTLTITKSQLSNIITTEVAKAMQGLCIPNATNVNIGQTENCGTARNITTGMTQPSTDYAMPPWHLRYSNNINRDIVTQTNLADPKICKFLPTFNPDGQLHPVDFISFVEAYVDVNNISMSQFALLAHNLLENSAKTWFNAFENVFTSYREFKCAFLEQFWGQNKQLQTKLKLESGRYREGDGSLVTYFNRYVAMAKHLQPPYASIQLIATIAQHFPPNIAATLVGTDNLLAALDRLRQADYYFKNSEKKQTFFITNK</sequence>
<reference evidence="2" key="1">
    <citation type="journal article" date="2023" name="Insect Mol. Biol.">
        <title>Genome sequencing provides insights into the evolution of gene families encoding plant cell wall-degrading enzymes in longhorned beetles.</title>
        <authorList>
            <person name="Shin N.R."/>
            <person name="Okamura Y."/>
            <person name="Kirsch R."/>
            <person name="Pauchet Y."/>
        </authorList>
    </citation>
    <scope>NUCLEOTIDE SEQUENCE</scope>
    <source>
        <strain evidence="2">MMC_N1</strain>
    </source>
</reference>
<keyword evidence="3" id="KW-1185">Reference proteome</keyword>
<comment type="caution">
    <text evidence="2">The sequence shown here is derived from an EMBL/GenBank/DDBJ whole genome shotgun (WGS) entry which is preliminary data.</text>
</comment>
<dbReference type="EMBL" id="JAPWTJ010000525">
    <property type="protein sequence ID" value="KAJ8977625.1"/>
    <property type="molecule type" value="Genomic_DNA"/>
</dbReference>
<evidence type="ECO:0000259" key="1">
    <source>
        <dbReference type="Pfam" id="PF18701"/>
    </source>
</evidence>
<evidence type="ECO:0000313" key="3">
    <source>
        <dbReference type="Proteomes" id="UP001162164"/>
    </source>
</evidence>